<keyword evidence="3 6" id="KW-0812">Transmembrane</keyword>
<name>B6QTA3_TALMQ</name>
<feature type="transmembrane region" description="Helical" evidence="6">
    <location>
        <begin position="12"/>
        <end position="32"/>
    </location>
</feature>
<dbReference type="VEuPathDB" id="FungiDB:PMAA_004470"/>
<dbReference type="HOGENOM" id="CLU_2498563_0_0_1"/>
<feature type="transmembrane region" description="Helical" evidence="6">
    <location>
        <begin position="44"/>
        <end position="62"/>
    </location>
</feature>
<evidence type="ECO:0000256" key="3">
    <source>
        <dbReference type="ARBA" id="ARBA00022692"/>
    </source>
</evidence>
<sequence>MNEDSQFDCGYITTQVMVGFLLAFVVTLPLMLIHTSKIRHLFSLKAVVFPIAALGVVCWAMSANGGVSAGALQATTSKPSSTAVFA</sequence>
<dbReference type="GO" id="GO:0016020">
    <property type="term" value="C:membrane"/>
    <property type="evidence" value="ECO:0007669"/>
    <property type="project" value="UniProtKB-SubCell"/>
</dbReference>
<evidence type="ECO:0000256" key="4">
    <source>
        <dbReference type="ARBA" id="ARBA00022989"/>
    </source>
</evidence>
<gene>
    <name evidence="7" type="ORF">PMAA_004470</name>
</gene>
<keyword evidence="8" id="KW-1185">Reference proteome</keyword>
<dbReference type="AlphaFoldDB" id="B6QTA3"/>
<proteinExistence type="inferred from homology"/>
<dbReference type="EMBL" id="DS995905">
    <property type="protein sequence ID" value="EEA19668.1"/>
    <property type="molecule type" value="Genomic_DNA"/>
</dbReference>
<dbReference type="Proteomes" id="UP000001294">
    <property type="component" value="Unassembled WGS sequence"/>
</dbReference>
<evidence type="ECO:0000256" key="2">
    <source>
        <dbReference type="ARBA" id="ARBA00008974"/>
    </source>
</evidence>
<keyword evidence="5 6" id="KW-0472">Membrane</keyword>
<evidence type="ECO:0000313" key="8">
    <source>
        <dbReference type="Proteomes" id="UP000001294"/>
    </source>
</evidence>
<comment type="similarity">
    <text evidence="2">Belongs to the purine-cytosine permease (2.A.39) family.</text>
</comment>
<reference evidence="8" key="1">
    <citation type="journal article" date="2015" name="Genome Announc.">
        <title>Genome sequence of the AIDS-associated pathogen Penicillium marneffei (ATCC18224) and its near taxonomic relative Talaromyces stipitatus (ATCC10500).</title>
        <authorList>
            <person name="Nierman W.C."/>
            <person name="Fedorova-Abrams N.D."/>
            <person name="Andrianopoulos A."/>
        </authorList>
    </citation>
    <scope>NUCLEOTIDE SEQUENCE [LARGE SCALE GENOMIC DNA]</scope>
    <source>
        <strain evidence="8">ATCC 18224 / CBS 334.59 / QM 7333</strain>
    </source>
</reference>
<evidence type="ECO:0000256" key="1">
    <source>
        <dbReference type="ARBA" id="ARBA00004141"/>
    </source>
</evidence>
<evidence type="ECO:0000313" key="7">
    <source>
        <dbReference type="EMBL" id="EEA19668.1"/>
    </source>
</evidence>
<evidence type="ECO:0000256" key="5">
    <source>
        <dbReference type="ARBA" id="ARBA00023136"/>
    </source>
</evidence>
<keyword evidence="4 6" id="KW-1133">Transmembrane helix</keyword>
<dbReference type="InterPro" id="IPR001248">
    <property type="entry name" value="Pur-cyt_permease"/>
</dbReference>
<protein>
    <submittedName>
        <fullName evidence="7">Uncharacterized protein</fullName>
    </submittedName>
</protein>
<comment type="subcellular location">
    <subcellularLocation>
        <location evidence="1">Membrane</location>
        <topology evidence="1">Multi-pass membrane protein</topology>
    </subcellularLocation>
</comment>
<dbReference type="Pfam" id="PF02133">
    <property type="entry name" value="Transp_cyt_pur"/>
    <property type="match status" value="1"/>
</dbReference>
<dbReference type="GO" id="GO:0022857">
    <property type="term" value="F:transmembrane transporter activity"/>
    <property type="evidence" value="ECO:0007669"/>
    <property type="project" value="InterPro"/>
</dbReference>
<organism evidence="7 8">
    <name type="scientific">Talaromyces marneffei (strain ATCC 18224 / CBS 334.59 / QM 7333)</name>
    <name type="common">Penicillium marneffei</name>
    <dbReference type="NCBI Taxonomy" id="441960"/>
    <lineage>
        <taxon>Eukaryota</taxon>
        <taxon>Fungi</taxon>
        <taxon>Dikarya</taxon>
        <taxon>Ascomycota</taxon>
        <taxon>Pezizomycotina</taxon>
        <taxon>Eurotiomycetes</taxon>
        <taxon>Eurotiomycetidae</taxon>
        <taxon>Eurotiales</taxon>
        <taxon>Trichocomaceae</taxon>
        <taxon>Talaromyces</taxon>
        <taxon>Talaromyces sect. Talaromyces</taxon>
    </lineage>
</organism>
<evidence type="ECO:0000256" key="6">
    <source>
        <dbReference type="SAM" id="Phobius"/>
    </source>
</evidence>
<dbReference type="Gene3D" id="1.10.4160.10">
    <property type="entry name" value="Hydantoin permease"/>
    <property type="match status" value="1"/>
</dbReference>
<dbReference type="PhylomeDB" id="B6QTA3"/>
<accession>B6QTA3</accession>